<reference evidence="2" key="1">
    <citation type="journal article" date="2020" name="Stud. Mycol.">
        <title>101 Dothideomycetes genomes: a test case for predicting lifestyles and emergence of pathogens.</title>
        <authorList>
            <person name="Haridas S."/>
            <person name="Albert R."/>
            <person name="Binder M."/>
            <person name="Bloem J."/>
            <person name="Labutti K."/>
            <person name="Salamov A."/>
            <person name="Andreopoulos B."/>
            <person name="Baker S."/>
            <person name="Barry K."/>
            <person name="Bills G."/>
            <person name="Bluhm B."/>
            <person name="Cannon C."/>
            <person name="Castanera R."/>
            <person name="Culley D."/>
            <person name="Daum C."/>
            <person name="Ezra D."/>
            <person name="Gonzalez J."/>
            <person name="Henrissat B."/>
            <person name="Kuo A."/>
            <person name="Liang C."/>
            <person name="Lipzen A."/>
            <person name="Lutzoni F."/>
            <person name="Magnuson J."/>
            <person name="Mondo S."/>
            <person name="Nolan M."/>
            <person name="Ohm R."/>
            <person name="Pangilinan J."/>
            <person name="Park H.-J."/>
            <person name="Ramirez L."/>
            <person name="Alfaro M."/>
            <person name="Sun H."/>
            <person name="Tritt A."/>
            <person name="Yoshinaga Y."/>
            <person name="Zwiers L.-H."/>
            <person name="Turgeon B."/>
            <person name="Goodwin S."/>
            <person name="Spatafora J."/>
            <person name="Crous P."/>
            <person name="Grigoriev I."/>
        </authorList>
    </citation>
    <scope>NUCLEOTIDE SEQUENCE</scope>
    <source>
        <strain evidence="2">CBS 113389</strain>
    </source>
</reference>
<gene>
    <name evidence="2" type="ORF">BDY17DRAFT_36036</name>
</gene>
<feature type="compositionally biased region" description="Polar residues" evidence="1">
    <location>
        <begin position="24"/>
        <end position="34"/>
    </location>
</feature>
<evidence type="ECO:0000313" key="2">
    <source>
        <dbReference type="EMBL" id="KAF2480323.1"/>
    </source>
</evidence>
<organism evidence="2 3">
    <name type="scientific">Neohortaea acidophila</name>
    <dbReference type="NCBI Taxonomy" id="245834"/>
    <lineage>
        <taxon>Eukaryota</taxon>
        <taxon>Fungi</taxon>
        <taxon>Dikarya</taxon>
        <taxon>Ascomycota</taxon>
        <taxon>Pezizomycotina</taxon>
        <taxon>Dothideomycetes</taxon>
        <taxon>Dothideomycetidae</taxon>
        <taxon>Mycosphaerellales</taxon>
        <taxon>Teratosphaeriaceae</taxon>
        <taxon>Neohortaea</taxon>
    </lineage>
</organism>
<protein>
    <submittedName>
        <fullName evidence="2">Uncharacterized protein</fullName>
    </submittedName>
</protein>
<dbReference type="EMBL" id="MU001640">
    <property type="protein sequence ID" value="KAF2480323.1"/>
    <property type="molecule type" value="Genomic_DNA"/>
</dbReference>
<keyword evidence="3" id="KW-1185">Reference proteome</keyword>
<feature type="region of interest" description="Disordered" evidence="1">
    <location>
        <begin position="138"/>
        <end position="157"/>
    </location>
</feature>
<feature type="region of interest" description="Disordered" evidence="1">
    <location>
        <begin position="196"/>
        <end position="226"/>
    </location>
</feature>
<dbReference type="GeneID" id="54479301"/>
<feature type="compositionally biased region" description="Low complexity" evidence="1">
    <location>
        <begin position="205"/>
        <end position="222"/>
    </location>
</feature>
<dbReference type="RefSeq" id="XP_033586893.1">
    <property type="nucleotide sequence ID" value="XM_033738299.1"/>
</dbReference>
<sequence>MGREQSNSGEEEEEEDNGHHSSEQIDLQRSSKSTYLLTAMSSSDSEYDDVLEMMEREKMGIDNASSGYMHALDMSVHSKLYDRYDHVTSKSDVKYKHHSNNLPNKSSDKARVDSLLSASDKLVQTHRKADAAVRDAANATNDAAASPTTAKGSKGESASAALEANIAKDKSRVKGILAAGMRLFGWGAETSAVAPAAANGDKTSKATTTKAANGGKAGAAGAEAEDADEIATQTQAVFDGQSSTKKDLDAADAKVELALKYAERGVKKLGKGADSGA</sequence>
<dbReference type="Proteomes" id="UP000799767">
    <property type="component" value="Unassembled WGS sequence"/>
</dbReference>
<evidence type="ECO:0000256" key="1">
    <source>
        <dbReference type="SAM" id="MobiDB-lite"/>
    </source>
</evidence>
<feature type="region of interest" description="Disordered" evidence="1">
    <location>
        <begin position="1"/>
        <end position="34"/>
    </location>
</feature>
<accession>A0A6A6PLH4</accession>
<dbReference type="AlphaFoldDB" id="A0A6A6PLH4"/>
<name>A0A6A6PLH4_9PEZI</name>
<proteinExistence type="predicted"/>
<evidence type="ECO:0000313" key="3">
    <source>
        <dbReference type="Proteomes" id="UP000799767"/>
    </source>
</evidence>